<evidence type="ECO:0000256" key="5">
    <source>
        <dbReference type="ARBA" id="ARBA00013244"/>
    </source>
</evidence>
<evidence type="ECO:0000256" key="17">
    <source>
        <dbReference type="SAM" id="MobiDB-lite"/>
    </source>
</evidence>
<gene>
    <name evidence="18" type="ORF">EMPS_01673</name>
</gene>
<keyword evidence="12 16" id="KW-0443">Lipid metabolism</keyword>
<keyword evidence="8 16" id="KW-0812">Transmembrane</keyword>
<evidence type="ECO:0000256" key="8">
    <source>
        <dbReference type="ARBA" id="ARBA00022692"/>
    </source>
</evidence>
<name>A0A9P3H3E7_9FUNG</name>
<protein>
    <recommendedName>
        <fullName evidence="5 16">Diacylglycerol O-acyltransferase</fullName>
        <ecNumber evidence="5 16">2.3.1.20</ecNumber>
    </recommendedName>
</protein>
<reference evidence="18" key="1">
    <citation type="submission" date="2021-11" db="EMBL/GenBank/DDBJ databases">
        <authorList>
            <person name="Herlambang A."/>
            <person name="Guo Y."/>
            <person name="Takashima Y."/>
            <person name="Nishizawa T."/>
        </authorList>
    </citation>
    <scope>NUCLEOTIDE SEQUENCE</scope>
    <source>
        <strain evidence="18">E1425</strain>
    </source>
</reference>
<dbReference type="GO" id="GO:0006071">
    <property type="term" value="P:glycerol metabolic process"/>
    <property type="evidence" value="ECO:0007669"/>
    <property type="project" value="UniProtKB-UniRule"/>
</dbReference>
<keyword evidence="19" id="KW-1185">Reference proteome</keyword>
<dbReference type="GO" id="GO:0005789">
    <property type="term" value="C:endoplasmic reticulum membrane"/>
    <property type="evidence" value="ECO:0007669"/>
    <property type="project" value="UniProtKB-SubCell"/>
</dbReference>
<dbReference type="EC" id="2.3.1.20" evidence="5 16"/>
<dbReference type="PANTHER" id="PTHR12317:SF0">
    <property type="entry name" value="ACYLTRANSFERASE"/>
    <property type="match status" value="1"/>
</dbReference>
<dbReference type="Proteomes" id="UP000827284">
    <property type="component" value="Unassembled WGS sequence"/>
</dbReference>
<keyword evidence="7" id="KW-0808">Transferase</keyword>
<proteinExistence type="inferred from homology"/>
<evidence type="ECO:0000313" key="18">
    <source>
        <dbReference type="EMBL" id="GJJ69327.1"/>
    </source>
</evidence>
<dbReference type="EMBL" id="BQFW01000002">
    <property type="protein sequence ID" value="GJJ69327.1"/>
    <property type="molecule type" value="Genomic_DNA"/>
</dbReference>
<keyword evidence="14 16" id="KW-0012">Acyltransferase</keyword>
<organism evidence="18 19">
    <name type="scientific">Entomortierella parvispora</name>
    <dbReference type="NCBI Taxonomy" id="205924"/>
    <lineage>
        <taxon>Eukaryota</taxon>
        <taxon>Fungi</taxon>
        <taxon>Fungi incertae sedis</taxon>
        <taxon>Mucoromycota</taxon>
        <taxon>Mortierellomycotina</taxon>
        <taxon>Mortierellomycetes</taxon>
        <taxon>Mortierellales</taxon>
        <taxon>Mortierellaceae</taxon>
        <taxon>Entomortierella</taxon>
    </lineage>
</organism>
<comment type="caution">
    <text evidence="16">Lacks conserved residue(s) required for the propagation of feature annotation.</text>
</comment>
<feature type="compositionally biased region" description="Low complexity" evidence="17">
    <location>
        <begin position="1"/>
        <end position="19"/>
    </location>
</feature>
<comment type="caution">
    <text evidence="18">The sequence shown here is derived from an EMBL/GenBank/DDBJ whole genome shotgun (WGS) entry which is preliminary data.</text>
</comment>
<dbReference type="GO" id="GO:0019432">
    <property type="term" value="P:triglyceride biosynthetic process"/>
    <property type="evidence" value="ECO:0007669"/>
    <property type="project" value="UniProtKB-UniRule"/>
</dbReference>
<evidence type="ECO:0000256" key="6">
    <source>
        <dbReference type="ARBA" id="ARBA00022516"/>
    </source>
</evidence>
<evidence type="ECO:0000256" key="10">
    <source>
        <dbReference type="ARBA" id="ARBA00022824"/>
    </source>
</evidence>
<evidence type="ECO:0000256" key="7">
    <source>
        <dbReference type="ARBA" id="ARBA00022679"/>
    </source>
</evidence>
<dbReference type="GO" id="GO:0004144">
    <property type="term" value="F:diacylglycerol O-acyltransferase activity"/>
    <property type="evidence" value="ECO:0007669"/>
    <property type="project" value="UniProtKB-UniRule"/>
</dbReference>
<evidence type="ECO:0000256" key="4">
    <source>
        <dbReference type="ARBA" id="ARBA00005420"/>
    </source>
</evidence>
<comment type="catalytic activity">
    <reaction evidence="15 16">
        <text>an acyl-CoA + a 1,2-diacyl-sn-glycerol = a triacyl-sn-glycerol + CoA</text>
        <dbReference type="Rhea" id="RHEA:10868"/>
        <dbReference type="ChEBI" id="CHEBI:17815"/>
        <dbReference type="ChEBI" id="CHEBI:57287"/>
        <dbReference type="ChEBI" id="CHEBI:58342"/>
        <dbReference type="ChEBI" id="CHEBI:64615"/>
        <dbReference type="EC" id="2.3.1.20"/>
    </reaction>
</comment>
<feature type="region of interest" description="Disordered" evidence="17">
    <location>
        <begin position="1"/>
        <end position="23"/>
    </location>
</feature>
<dbReference type="OrthoDB" id="264532at2759"/>
<comment type="function">
    <text evidence="16">Catalyzes the terminal and only committed step in triacylglycerol synthesis by using diacylglycerol and fatty acyl CoA as substrates.</text>
</comment>
<dbReference type="Pfam" id="PF03982">
    <property type="entry name" value="DAGAT"/>
    <property type="match status" value="1"/>
</dbReference>
<evidence type="ECO:0000256" key="9">
    <source>
        <dbReference type="ARBA" id="ARBA00022798"/>
    </source>
</evidence>
<sequence length="373" mass="42144">MPPSTTTTTTTTTTTDTTTAGQDAQQESSQVFLMGAEQNKMPFFAPIRVPFKRRLQTGAVLVWLSSAVVTVMSFLFLCTFKVLWPLIIAYLTWIVIFDKAPERGGRIAPWWRSWRGWKYFAQYFPMTLVKEGDLDPSKNYIFGYHPHGIVGMGALATFGTDGLHFSKHFPGIHPRLLTLQSNFQVPFHRDYIMAHGLASVSKKSCEYILRSGPGNSIAIVVGGAQESLAARPGTLDLTLKKRLGFIKLALVNGASLVPTLAFGETDLYDQFTAEENSKFYKFQQLVKRYCGFTMPIVNGRGIFNYRFGLLPKRRPVFIVIGKPIHVEKAEDGNPTIEQLQELQQKYIDSVLAIWERYKDKFSPNRIQELRIIA</sequence>
<evidence type="ECO:0000256" key="14">
    <source>
        <dbReference type="ARBA" id="ARBA00023315"/>
    </source>
</evidence>
<comment type="similarity">
    <text evidence="4 16">Belongs to the diacylglycerol acyltransferase family.</text>
</comment>
<comment type="pathway">
    <text evidence="2 16">Glycerolipid metabolism; triacylglycerol biosynthesis.</text>
</comment>
<feature type="transmembrane region" description="Helical" evidence="16">
    <location>
        <begin position="58"/>
        <end position="76"/>
    </location>
</feature>
<evidence type="ECO:0000256" key="16">
    <source>
        <dbReference type="RuleBase" id="RU367023"/>
    </source>
</evidence>
<keyword evidence="10 16" id="KW-0256">Endoplasmic reticulum</keyword>
<keyword evidence="13 16" id="KW-0472">Membrane</keyword>
<evidence type="ECO:0000256" key="13">
    <source>
        <dbReference type="ARBA" id="ARBA00023136"/>
    </source>
</evidence>
<evidence type="ECO:0000256" key="12">
    <source>
        <dbReference type="ARBA" id="ARBA00023098"/>
    </source>
</evidence>
<keyword evidence="6 16" id="KW-0444">Lipid biosynthesis</keyword>
<evidence type="ECO:0000256" key="1">
    <source>
        <dbReference type="ARBA" id="ARBA00004477"/>
    </source>
</evidence>
<dbReference type="PANTHER" id="PTHR12317">
    <property type="entry name" value="DIACYLGLYCEROL O-ACYLTRANSFERASE"/>
    <property type="match status" value="1"/>
</dbReference>
<dbReference type="CDD" id="cd07987">
    <property type="entry name" value="LPLAT_MGAT-like"/>
    <property type="match status" value="1"/>
</dbReference>
<evidence type="ECO:0000256" key="11">
    <source>
        <dbReference type="ARBA" id="ARBA00022989"/>
    </source>
</evidence>
<evidence type="ECO:0000256" key="3">
    <source>
        <dbReference type="ARBA" id="ARBA00005189"/>
    </source>
</evidence>
<keyword evidence="11 16" id="KW-1133">Transmembrane helix</keyword>
<accession>A0A9P3H3E7</accession>
<dbReference type="InterPro" id="IPR007130">
    <property type="entry name" value="DAGAT"/>
</dbReference>
<comment type="subcellular location">
    <subcellularLocation>
        <location evidence="1 16">Endoplasmic reticulum membrane</location>
        <topology evidence="1 16">Multi-pass membrane protein</topology>
    </subcellularLocation>
</comment>
<dbReference type="AlphaFoldDB" id="A0A9P3H3E7"/>
<keyword evidence="9" id="KW-0319">Glycerol metabolism</keyword>
<reference evidence="18" key="2">
    <citation type="journal article" date="2022" name="Microbiol. Resour. Announc.">
        <title>Whole-Genome Sequence of Entomortierella parvispora E1425, a Mucoromycotan Fungus Associated with Burkholderiaceae-Related Endosymbiotic Bacteria.</title>
        <authorList>
            <person name="Herlambang A."/>
            <person name="Guo Y."/>
            <person name="Takashima Y."/>
            <person name="Narisawa K."/>
            <person name="Ohta H."/>
            <person name="Nishizawa T."/>
        </authorList>
    </citation>
    <scope>NUCLEOTIDE SEQUENCE</scope>
    <source>
        <strain evidence="18">E1425</strain>
    </source>
</reference>
<evidence type="ECO:0000256" key="2">
    <source>
        <dbReference type="ARBA" id="ARBA00004771"/>
    </source>
</evidence>
<comment type="pathway">
    <text evidence="3">Lipid metabolism.</text>
</comment>
<evidence type="ECO:0000256" key="15">
    <source>
        <dbReference type="ARBA" id="ARBA00048109"/>
    </source>
</evidence>
<evidence type="ECO:0000313" key="19">
    <source>
        <dbReference type="Proteomes" id="UP000827284"/>
    </source>
</evidence>